<keyword evidence="1" id="KW-1133">Transmembrane helix</keyword>
<feature type="transmembrane region" description="Helical" evidence="1">
    <location>
        <begin position="103"/>
        <end position="126"/>
    </location>
</feature>
<protein>
    <submittedName>
        <fullName evidence="2">Uncharacterized protein</fullName>
    </submittedName>
</protein>
<evidence type="ECO:0000313" key="3">
    <source>
        <dbReference type="Proteomes" id="UP001597520"/>
    </source>
</evidence>
<comment type="caution">
    <text evidence="2">The sequence shown here is derived from an EMBL/GenBank/DDBJ whole genome shotgun (WGS) entry which is preliminary data.</text>
</comment>
<evidence type="ECO:0000256" key="1">
    <source>
        <dbReference type="SAM" id="Phobius"/>
    </source>
</evidence>
<dbReference type="Proteomes" id="UP001597520">
    <property type="component" value="Unassembled WGS sequence"/>
</dbReference>
<name>A0ABW5SZT1_9BACI</name>
<sequence>MFRAILLLSLGAVVLAAIPWYAEVFHTGVYYTMLVPLMGVAGLGIYWREALEKRFYKRWKRERKQKAGWIIWKETIRSAVLMFVTISLGFFMVEGLLPTQILYIMVTNVPALFVFLVVNTTVGLVNRFENEKRYNRLVDKWMDQGRTLPTSGGRA</sequence>
<gene>
    <name evidence="2" type="ORF">ACFSUB_07085</name>
</gene>
<reference evidence="3" key="1">
    <citation type="journal article" date="2019" name="Int. J. Syst. Evol. Microbiol.">
        <title>The Global Catalogue of Microorganisms (GCM) 10K type strain sequencing project: providing services to taxonomists for standard genome sequencing and annotation.</title>
        <authorList>
            <consortium name="The Broad Institute Genomics Platform"/>
            <consortium name="The Broad Institute Genome Sequencing Center for Infectious Disease"/>
            <person name="Wu L."/>
            <person name="Ma J."/>
        </authorList>
    </citation>
    <scope>NUCLEOTIDE SEQUENCE [LARGE SCALE GENOMIC DNA]</scope>
    <source>
        <strain evidence="3">KCTC 33792</strain>
    </source>
</reference>
<accession>A0ABW5SZT1</accession>
<dbReference type="RefSeq" id="WP_380712489.1">
    <property type="nucleotide sequence ID" value="NZ_JBHUML010000002.1"/>
</dbReference>
<keyword evidence="3" id="KW-1185">Reference proteome</keyword>
<dbReference type="EMBL" id="JBHUML010000002">
    <property type="protein sequence ID" value="MFD2705228.1"/>
    <property type="molecule type" value="Genomic_DNA"/>
</dbReference>
<keyword evidence="1" id="KW-0812">Transmembrane</keyword>
<feature type="transmembrane region" description="Helical" evidence="1">
    <location>
        <begin position="69"/>
        <end position="91"/>
    </location>
</feature>
<keyword evidence="1" id="KW-0472">Membrane</keyword>
<feature type="transmembrane region" description="Helical" evidence="1">
    <location>
        <begin position="29"/>
        <end position="48"/>
    </location>
</feature>
<evidence type="ECO:0000313" key="2">
    <source>
        <dbReference type="EMBL" id="MFD2705228.1"/>
    </source>
</evidence>
<organism evidence="2 3">
    <name type="scientific">Salibacterium lacus</name>
    <dbReference type="NCBI Taxonomy" id="1898109"/>
    <lineage>
        <taxon>Bacteria</taxon>
        <taxon>Bacillati</taxon>
        <taxon>Bacillota</taxon>
        <taxon>Bacilli</taxon>
        <taxon>Bacillales</taxon>
        <taxon>Bacillaceae</taxon>
    </lineage>
</organism>
<proteinExistence type="predicted"/>